<sequence>MSLLLSLAIVPLVAYAIRKPLGKHPAVFYALALLVCGISLCVITTPGSDPIVRVIGDLFQKGRLAFALFALVMFIGVAKPQSALRNAFMPIRANLSIIASIFIVVHVVVYGTNYSTFIGTLAALRPNIVFSLIASLVLVALLIALASTSFEHVKKKMRASTWKTVQKTAYAFFAVIFVHLSGYLLFSAFQGSAKAQVSYSIYLFVAGLYLILRIRRARLDKLAPANSKEST</sequence>
<accession>A0A3N0AX89</accession>
<dbReference type="AlphaFoldDB" id="A0A3N0AX89"/>
<dbReference type="RefSeq" id="WP_123192942.1">
    <property type="nucleotide sequence ID" value="NZ_QICD01000032.1"/>
</dbReference>
<feature type="transmembrane region" description="Helical" evidence="1">
    <location>
        <begin position="128"/>
        <end position="148"/>
    </location>
</feature>
<evidence type="ECO:0008006" key="4">
    <source>
        <dbReference type="Google" id="ProtNLM"/>
    </source>
</evidence>
<evidence type="ECO:0000313" key="2">
    <source>
        <dbReference type="EMBL" id="RNL39481.1"/>
    </source>
</evidence>
<feature type="transmembrane region" description="Helical" evidence="1">
    <location>
        <begin position="195"/>
        <end position="212"/>
    </location>
</feature>
<evidence type="ECO:0000313" key="3">
    <source>
        <dbReference type="Proteomes" id="UP000278632"/>
    </source>
</evidence>
<reference evidence="3" key="1">
    <citation type="submission" date="2018-05" db="EMBL/GenBank/DDBJ databases">
        <title>Genome Sequencing of selected type strains of the family Eggerthellaceae.</title>
        <authorList>
            <person name="Danylec N."/>
            <person name="Stoll D.A."/>
            <person name="Doetsch A."/>
            <person name="Huch M."/>
        </authorList>
    </citation>
    <scope>NUCLEOTIDE SEQUENCE [LARGE SCALE GENOMIC DNA]</scope>
    <source>
        <strain evidence="3">DSM 16106</strain>
    </source>
</reference>
<feature type="transmembrane region" description="Helical" evidence="1">
    <location>
        <begin position="26"/>
        <end position="43"/>
    </location>
</feature>
<keyword evidence="3" id="KW-1185">Reference proteome</keyword>
<comment type="caution">
    <text evidence="2">The sequence shown here is derived from an EMBL/GenBank/DDBJ whole genome shotgun (WGS) entry which is preliminary data.</text>
</comment>
<protein>
    <recommendedName>
        <fullName evidence="4">Ferric oxidoreductase domain-containing protein</fullName>
    </recommendedName>
</protein>
<organism evidence="2 3">
    <name type="scientific">Paraeggerthella hongkongensis</name>
    <dbReference type="NCBI Taxonomy" id="230658"/>
    <lineage>
        <taxon>Bacteria</taxon>
        <taxon>Bacillati</taxon>
        <taxon>Actinomycetota</taxon>
        <taxon>Coriobacteriia</taxon>
        <taxon>Eggerthellales</taxon>
        <taxon>Eggerthellaceae</taxon>
        <taxon>Paraeggerthella</taxon>
    </lineage>
</organism>
<feature type="transmembrane region" description="Helical" evidence="1">
    <location>
        <begin position="95"/>
        <end position="116"/>
    </location>
</feature>
<dbReference type="Proteomes" id="UP000278632">
    <property type="component" value="Unassembled WGS sequence"/>
</dbReference>
<keyword evidence="1" id="KW-0812">Transmembrane</keyword>
<dbReference type="OrthoDB" id="3174396at2"/>
<name>A0A3N0AX89_9ACTN</name>
<dbReference type="EMBL" id="QICD01000032">
    <property type="protein sequence ID" value="RNL39481.1"/>
    <property type="molecule type" value="Genomic_DNA"/>
</dbReference>
<gene>
    <name evidence="2" type="ORF">DMP08_11050</name>
</gene>
<feature type="transmembrane region" description="Helical" evidence="1">
    <location>
        <begin position="169"/>
        <end position="189"/>
    </location>
</feature>
<proteinExistence type="predicted"/>
<evidence type="ECO:0000256" key="1">
    <source>
        <dbReference type="SAM" id="Phobius"/>
    </source>
</evidence>
<keyword evidence="1" id="KW-0472">Membrane</keyword>
<keyword evidence="1" id="KW-1133">Transmembrane helix</keyword>